<feature type="region of interest" description="Disordered" evidence="1">
    <location>
        <begin position="1"/>
        <end position="80"/>
    </location>
</feature>
<proteinExistence type="predicted"/>
<dbReference type="Proteomes" id="UP000316759">
    <property type="component" value="Unassembled WGS sequence"/>
</dbReference>
<accession>A0A504YWB7</accession>
<dbReference type="OrthoDB" id="510307at2759"/>
<sequence>MSHWRIANGLSSGLLNSAGHSGTGFATATMPTNSGVSSTSGTQGPGTPTTPQSGTSPSPNTAGRNSAPTSGARHTPDRRATLTLDDLIASLNDRGIHVARPPYYR</sequence>
<organism evidence="2 3">
    <name type="scientific">Fasciola gigantica</name>
    <name type="common">Giant liver fluke</name>
    <dbReference type="NCBI Taxonomy" id="46835"/>
    <lineage>
        <taxon>Eukaryota</taxon>
        <taxon>Metazoa</taxon>
        <taxon>Spiralia</taxon>
        <taxon>Lophotrochozoa</taxon>
        <taxon>Platyhelminthes</taxon>
        <taxon>Trematoda</taxon>
        <taxon>Digenea</taxon>
        <taxon>Plagiorchiida</taxon>
        <taxon>Echinostomata</taxon>
        <taxon>Echinostomatoidea</taxon>
        <taxon>Fasciolidae</taxon>
        <taxon>Fasciola</taxon>
    </lineage>
</organism>
<evidence type="ECO:0000256" key="1">
    <source>
        <dbReference type="SAM" id="MobiDB-lite"/>
    </source>
</evidence>
<dbReference type="STRING" id="46835.A0A504YWB7"/>
<comment type="caution">
    <text evidence="2">The sequence shown here is derived from an EMBL/GenBank/DDBJ whole genome shotgun (WGS) entry which is preliminary data.</text>
</comment>
<name>A0A504YWB7_FASGI</name>
<dbReference type="EMBL" id="SUNJ01002777">
    <property type="protein sequence ID" value="TPP65723.1"/>
    <property type="molecule type" value="Genomic_DNA"/>
</dbReference>
<protein>
    <submittedName>
        <fullName evidence="2">Uncharacterized protein</fullName>
    </submittedName>
</protein>
<dbReference type="AlphaFoldDB" id="A0A504YWB7"/>
<evidence type="ECO:0000313" key="2">
    <source>
        <dbReference type="EMBL" id="TPP65723.1"/>
    </source>
</evidence>
<reference evidence="2 3" key="1">
    <citation type="submission" date="2019-04" db="EMBL/GenBank/DDBJ databases">
        <title>Annotation for the trematode Fasciola gigantica.</title>
        <authorList>
            <person name="Choi Y.-J."/>
        </authorList>
    </citation>
    <scope>NUCLEOTIDE SEQUENCE [LARGE SCALE GENOMIC DNA]</scope>
    <source>
        <strain evidence="2">Uganda_cow_1</strain>
    </source>
</reference>
<keyword evidence="3" id="KW-1185">Reference proteome</keyword>
<evidence type="ECO:0000313" key="3">
    <source>
        <dbReference type="Proteomes" id="UP000316759"/>
    </source>
</evidence>
<feature type="compositionally biased region" description="Polar residues" evidence="1">
    <location>
        <begin position="9"/>
        <end position="30"/>
    </location>
</feature>
<gene>
    <name evidence="2" type="ORF">FGIG_02288</name>
</gene>
<feature type="compositionally biased region" description="Low complexity" evidence="1">
    <location>
        <begin position="31"/>
        <end position="61"/>
    </location>
</feature>